<protein>
    <submittedName>
        <fullName evidence="1">Uncharacterized protein</fullName>
    </submittedName>
</protein>
<gene>
    <name evidence="1" type="ORF">KCG34_10845</name>
</gene>
<dbReference type="EMBL" id="CP073078">
    <property type="protein sequence ID" value="QUD90316.1"/>
    <property type="molecule type" value="Genomic_DNA"/>
</dbReference>
<organism evidence="1 2">
    <name type="scientific">Phenylobacterium montanum</name>
    <dbReference type="NCBI Taxonomy" id="2823693"/>
    <lineage>
        <taxon>Bacteria</taxon>
        <taxon>Pseudomonadati</taxon>
        <taxon>Pseudomonadota</taxon>
        <taxon>Alphaproteobacteria</taxon>
        <taxon>Caulobacterales</taxon>
        <taxon>Caulobacteraceae</taxon>
        <taxon>Phenylobacterium</taxon>
    </lineage>
</organism>
<name>A0A975IYC7_9CAUL</name>
<dbReference type="RefSeq" id="WP_211940367.1">
    <property type="nucleotide sequence ID" value="NZ_CP073078.1"/>
</dbReference>
<accession>A0A975IYC7</accession>
<dbReference type="KEGG" id="caul:KCG34_10845"/>
<reference evidence="1" key="1">
    <citation type="submission" date="2021-04" db="EMBL/GenBank/DDBJ databases">
        <title>The complete genome sequence of Caulobacter sp. S6.</title>
        <authorList>
            <person name="Tang Y."/>
            <person name="Ouyang W."/>
            <person name="Liu Q."/>
            <person name="Huang B."/>
            <person name="Guo Z."/>
            <person name="Lei P."/>
        </authorList>
    </citation>
    <scope>NUCLEOTIDE SEQUENCE</scope>
    <source>
        <strain evidence="1">S6</strain>
    </source>
</reference>
<keyword evidence="2" id="KW-1185">Reference proteome</keyword>
<evidence type="ECO:0000313" key="2">
    <source>
        <dbReference type="Proteomes" id="UP000676409"/>
    </source>
</evidence>
<dbReference type="Proteomes" id="UP000676409">
    <property type="component" value="Chromosome"/>
</dbReference>
<sequence length="111" mass="12083">MAKTDPPSTLKRPPAKMIAGFHARQVGADTVRTFLQNGWSLAICCKACPRVVEWTPPRLQAIFAERLDLKIAALAPRLACTGEDGCGSREVAVFPHAYDGDWTWPPPAPQA</sequence>
<proteinExistence type="predicted"/>
<evidence type="ECO:0000313" key="1">
    <source>
        <dbReference type="EMBL" id="QUD90316.1"/>
    </source>
</evidence>
<dbReference type="AlphaFoldDB" id="A0A975IYC7"/>